<feature type="domain" description="Zn(2)-C6 fungal-type" evidence="3">
    <location>
        <begin position="20"/>
        <end position="50"/>
    </location>
</feature>
<keyword evidence="1" id="KW-0539">Nucleus</keyword>
<gene>
    <name evidence="4" type="ORF">VFPPC_15962</name>
</gene>
<dbReference type="CDD" id="cd00067">
    <property type="entry name" value="GAL4"/>
    <property type="match status" value="1"/>
</dbReference>
<evidence type="ECO:0000313" key="5">
    <source>
        <dbReference type="Proteomes" id="UP000078397"/>
    </source>
</evidence>
<keyword evidence="5" id="KW-1185">Reference proteome</keyword>
<organism evidence="4 5">
    <name type="scientific">Pochonia chlamydosporia 170</name>
    <dbReference type="NCBI Taxonomy" id="1380566"/>
    <lineage>
        <taxon>Eukaryota</taxon>
        <taxon>Fungi</taxon>
        <taxon>Dikarya</taxon>
        <taxon>Ascomycota</taxon>
        <taxon>Pezizomycotina</taxon>
        <taxon>Sordariomycetes</taxon>
        <taxon>Hypocreomycetidae</taxon>
        <taxon>Hypocreales</taxon>
        <taxon>Clavicipitaceae</taxon>
        <taxon>Pochonia</taxon>
    </lineage>
</organism>
<proteinExistence type="predicted"/>
<evidence type="ECO:0000256" key="1">
    <source>
        <dbReference type="ARBA" id="ARBA00023242"/>
    </source>
</evidence>
<dbReference type="SUPFAM" id="SSF57701">
    <property type="entry name" value="Zn2/Cys6 DNA-binding domain"/>
    <property type="match status" value="1"/>
</dbReference>
<dbReference type="GO" id="GO:0008270">
    <property type="term" value="F:zinc ion binding"/>
    <property type="evidence" value="ECO:0007669"/>
    <property type="project" value="InterPro"/>
</dbReference>
<dbReference type="GeneID" id="28857709"/>
<dbReference type="SMART" id="SM00066">
    <property type="entry name" value="GAL4"/>
    <property type="match status" value="1"/>
</dbReference>
<dbReference type="KEGG" id="pchm:VFPPC_15962"/>
<sequence length="415" mass="46545">MSPDNVAVVLRRSHQKSKQGCQTCKRRRVKCDEMHPTCQRCHKGGLTCIYAQPAHTDDNVSRSVSWPAAIEQSCVTWKETGESPFPFLNITKSPSWHNLSMKELRYLYQMGLVESLLRLSGTNNMCPPWGDIPMMFQLANSFDFVTYTLAAGSASRLATISKSREAAEDAARYHQLAITGIGRAIQSLTKDNADAVLGAALGCSYTMSDYRSLMMVAEYGSKVSDQMQDWSKRSVFRRPLSTETQMAHWALSTDEESGDDFAIDSISDLLTQGVESLSKLAFCFREELNFAAMVRHLRDVSRLVHGRLGTAIPPAEQYRIILPFTCWFTRDAASCYISVSRKDPRILTFLLHMYAVVLSLTLALPVTDFSIFASFRVRAILEISEALDEKEEFMCEACNKLHYSSQLTAFPISAV</sequence>
<protein>
    <submittedName>
        <fullName evidence="4">Helicase-like protein</fullName>
    </submittedName>
</protein>
<dbReference type="RefSeq" id="XP_018142982.1">
    <property type="nucleotide sequence ID" value="XM_018293715.1"/>
</dbReference>
<dbReference type="OrthoDB" id="4937900at2759"/>
<keyword evidence="2" id="KW-0472">Membrane</keyword>
<evidence type="ECO:0000256" key="2">
    <source>
        <dbReference type="SAM" id="Phobius"/>
    </source>
</evidence>
<dbReference type="PROSITE" id="PS50048">
    <property type="entry name" value="ZN2_CY6_FUNGAL_2"/>
    <property type="match status" value="1"/>
</dbReference>
<dbReference type="Pfam" id="PF00172">
    <property type="entry name" value="Zn_clus"/>
    <property type="match status" value="1"/>
</dbReference>
<evidence type="ECO:0000313" key="4">
    <source>
        <dbReference type="EMBL" id="OAQ65895.1"/>
    </source>
</evidence>
<dbReference type="EMBL" id="LSBJ02000004">
    <property type="protein sequence ID" value="OAQ65895.1"/>
    <property type="molecule type" value="Genomic_DNA"/>
</dbReference>
<dbReference type="PROSITE" id="PS00463">
    <property type="entry name" value="ZN2_CY6_FUNGAL_1"/>
    <property type="match status" value="1"/>
</dbReference>
<comment type="caution">
    <text evidence="4">The sequence shown here is derived from an EMBL/GenBank/DDBJ whole genome shotgun (WGS) entry which is preliminary data.</text>
</comment>
<dbReference type="AlphaFoldDB" id="A0A179FJW2"/>
<dbReference type="InterPro" id="IPR052400">
    <property type="entry name" value="Zn2-C6_fungal_TF"/>
</dbReference>
<keyword evidence="2" id="KW-1133">Transmembrane helix</keyword>
<dbReference type="InterPro" id="IPR036864">
    <property type="entry name" value="Zn2-C6_fun-type_DNA-bd_sf"/>
</dbReference>
<reference evidence="4 5" key="1">
    <citation type="journal article" date="2016" name="PLoS Pathog.">
        <title>Biosynthesis of antibiotic leucinostatins in bio-control fungus Purpureocillium lilacinum and their inhibition on phytophthora revealed by genome mining.</title>
        <authorList>
            <person name="Wang G."/>
            <person name="Liu Z."/>
            <person name="Lin R."/>
            <person name="Li E."/>
            <person name="Mao Z."/>
            <person name="Ling J."/>
            <person name="Yang Y."/>
            <person name="Yin W.B."/>
            <person name="Xie B."/>
        </authorList>
    </citation>
    <scope>NUCLEOTIDE SEQUENCE [LARGE SCALE GENOMIC DNA]</scope>
    <source>
        <strain evidence="4">170</strain>
    </source>
</reference>
<feature type="transmembrane region" description="Helical" evidence="2">
    <location>
        <begin position="346"/>
        <end position="366"/>
    </location>
</feature>
<dbReference type="Gene3D" id="4.10.240.10">
    <property type="entry name" value="Zn(2)-C6 fungal-type DNA-binding domain"/>
    <property type="match status" value="1"/>
</dbReference>
<dbReference type="STRING" id="1380566.A0A179FJW2"/>
<dbReference type="Proteomes" id="UP000078397">
    <property type="component" value="Unassembled WGS sequence"/>
</dbReference>
<dbReference type="GO" id="GO:0004386">
    <property type="term" value="F:helicase activity"/>
    <property type="evidence" value="ECO:0007669"/>
    <property type="project" value="UniProtKB-KW"/>
</dbReference>
<name>A0A179FJW2_METCM</name>
<dbReference type="InterPro" id="IPR001138">
    <property type="entry name" value="Zn2Cys6_DnaBD"/>
</dbReference>
<accession>A0A179FJW2</accession>
<dbReference type="GO" id="GO:0000981">
    <property type="term" value="F:DNA-binding transcription factor activity, RNA polymerase II-specific"/>
    <property type="evidence" value="ECO:0007669"/>
    <property type="project" value="InterPro"/>
</dbReference>
<evidence type="ECO:0000259" key="3">
    <source>
        <dbReference type="PROSITE" id="PS50048"/>
    </source>
</evidence>
<keyword evidence="2" id="KW-0812">Transmembrane</keyword>
<dbReference type="PANTHER" id="PTHR47657:SF12">
    <property type="entry name" value="ZN(II)2CYS6 TRANSCRIPTION FACTOR (EUROFUNG)"/>
    <property type="match status" value="1"/>
</dbReference>
<dbReference type="PANTHER" id="PTHR47657">
    <property type="entry name" value="STEROL REGULATORY ELEMENT-BINDING PROTEIN ECM22"/>
    <property type="match status" value="1"/>
</dbReference>